<dbReference type="RefSeq" id="WP_187031496.1">
    <property type="nucleotide sequence ID" value="NZ_AP023420.1"/>
</dbReference>
<keyword evidence="4 11" id="KW-0028">Amino-acid biosynthesis</keyword>
<dbReference type="Gene3D" id="3.60.150.10">
    <property type="entry name" value="Chorismate synthase AroC"/>
    <property type="match status" value="1"/>
</dbReference>
<dbReference type="CDD" id="cd07304">
    <property type="entry name" value="Chorismate_synthase"/>
    <property type="match status" value="1"/>
</dbReference>
<dbReference type="AlphaFoldDB" id="A0A810Q8F1"/>
<dbReference type="KEGG" id="pfaa:MM59RIKEN_17790"/>
<dbReference type="GO" id="GO:0004107">
    <property type="term" value="F:chorismate synthase activity"/>
    <property type="evidence" value="ECO:0007669"/>
    <property type="project" value="UniProtKB-UniRule"/>
</dbReference>
<dbReference type="GO" id="GO:0009423">
    <property type="term" value="P:chorismate biosynthetic process"/>
    <property type="evidence" value="ECO:0007669"/>
    <property type="project" value="UniProtKB-UniRule"/>
</dbReference>
<organism evidence="12 13">
    <name type="scientific">Pusillibacter faecalis</name>
    <dbReference type="NCBI Taxonomy" id="2714358"/>
    <lineage>
        <taxon>Bacteria</taxon>
        <taxon>Bacillati</taxon>
        <taxon>Bacillota</taxon>
        <taxon>Clostridia</taxon>
        <taxon>Eubacteriales</taxon>
        <taxon>Oscillospiraceae</taxon>
        <taxon>Pusillibacter</taxon>
    </lineage>
</organism>
<dbReference type="UniPathway" id="UPA00053">
    <property type="reaction ID" value="UER00090"/>
</dbReference>
<keyword evidence="9 11" id="KW-0057">Aromatic amino acid biosynthesis</keyword>
<keyword evidence="10 11" id="KW-0456">Lyase</keyword>
<evidence type="ECO:0000256" key="4">
    <source>
        <dbReference type="ARBA" id="ARBA00022605"/>
    </source>
</evidence>
<comment type="catalytic activity">
    <reaction evidence="11">
        <text>5-O-(1-carboxyvinyl)-3-phosphoshikimate = chorismate + phosphate</text>
        <dbReference type="Rhea" id="RHEA:21020"/>
        <dbReference type="ChEBI" id="CHEBI:29748"/>
        <dbReference type="ChEBI" id="CHEBI:43474"/>
        <dbReference type="ChEBI" id="CHEBI:57701"/>
        <dbReference type="EC" id="4.2.3.5"/>
    </reaction>
</comment>
<evidence type="ECO:0000256" key="5">
    <source>
        <dbReference type="ARBA" id="ARBA00022630"/>
    </source>
</evidence>
<reference evidence="12" key="1">
    <citation type="submission" date="2020-09" db="EMBL/GenBank/DDBJ databases">
        <title>New species isolated from human feces.</title>
        <authorList>
            <person name="Kitahara M."/>
            <person name="Shigeno Y."/>
            <person name="Shime M."/>
            <person name="Matsumoto Y."/>
            <person name="Nakamura S."/>
            <person name="Motooka D."/>
            <person name="Fukuoka S."/>
            <person name="Nishikawa H."/>
            <person name="Benno Y."/>
        </authorList>
    </citation>
    <scope>NUCLEOTIDE SEQUENCE</scope>
    <source>
        <strain evidence="12">MM59</strain>
    </source>
</reference>
<proteinExistence type="inferred from homology"/>
<comment type="caution">
    <text evidence="11">Lacks conserved residue(s) required for the propagation of feature annotation.</text>
</comment>
<sequence length="363" mass="38161">MSSEFGKLLRISVFGQSHGRAIGVNIDGLPAGESIDLQELDAFLDRRKPGKSPLSTTRKESDAPIFLSGLEHGVTCGAPLCAIIENSDQHSSDYQELQDKPRPGHADYTAYIKWDGHADMRGGGHFSGRLTAPLCIAGGIAKQILSRHGVHVGAHLASVGDVEDLPFPLRPDRSLFDAVAAKPFPVLDDAAGERMQALILEARQHLDSVGGVIECAAVGVPAGLGAPMFEGLENRLAAALFGIPAVKGVEFGAGFAAARSRGSQNNDAFAVEDGEIVTCTNHAGGILGGISTGMPIILRTAIKPTPSISQPQQTVSLRAREDAELVVRGRHDPCIAHRAVPVVEAVTAAVLLDLLLEGHHGTF</sequence>
<feature type="binding site" evidence="11">
    <location>
        <begin position="125"/>
        <end position="127"/>
    </location>
    <ligand>
        <name>FMN</name>
        <dbReference type="ChEBI" id="CHEBI:58210"/>
    </ligand>
</feature>
<evidence type="ECO:0000256" key="11">
    <source>
        <dbReference type="HAMAP-Rule" id="MF_00300"/>
    </source>
</evidence>
<evidence type="ECO:0000256" key="1">
    <source>
        <dbReference type="ARBA" id="ARBA00005044"/>
    </source>
</evidence>
<dbReference type="EMBL" id="AP023420">
    <property type="protein sequence ID" value="BCK84460.1"/>
    <property type="molecule type" value="Genomic_DNA"/>
</dbReference>
<dbReference type="HAMAP" id="MF_00300">
    <property type="entry name" value="Chorismate_synth"/>
    <property type="match status" value="1"/>
</dbReference>
<comment type="pathway">
    <text evidence="1 11">Metabolic intermediate biosynthesis; chorismate biosynthesis; chorismate from D-erythrose 4-phosphate and phosphoenolpyruvate: step 7/7.</text>
</comment>
<accession>A0A810Q8F1</accession>
<feature type="binding site" evidence="11">
    <location>
        <position position="288"/>
    </location>
    <ligand>
        <name>FMN</name>
        <dbReference type="ChEBI" id="CHEBI:58210"/>
    </ligand>
</feature>
<evidence type="ECO:0000256" key="9">
    <source>
        <dbReference type="ARBA" id="ARBA00023141"/>
    </source>
</evidence>
<comment type="cofactor">
    <cofactor evidence="11">
        <name>FMNH2</name>
        <dbReference type="ChEBI" id="CHEBI:57618"/>
    </cofactor>
    <text evidence="11">Reduced FMN (FMNH(2)).</text>
</comment>
<comment type="subunit">
    <text evidence="11">Homotetramer.</text>
</comment>
<evidence type="ECO:0000313" key="13">
    <source>
        <dbReference type="Proteomes" id="UP000679848"/>
    </source>
</evidence>
<dbReference type="InterPro" id="IPR000453">
    <property type="entry name" value="Chorismate_synth"/>
</dbReference>
<keyword evidence="13" id="KW-1185">Reference proteome</keyword>
<dbReference type="GO" id="GO:0010181">
    <property type="term" value="F:FMN binding"/>
    <property type="evidence" value="ECO:0007669"/>
    <property type="project" value="TreeGrafter"/>
</dbReference>
<dbReference type="Pfam" id="PF01264">
    <property type="entry name" value="Chorismate_synt"/>
    <property type="match status" value="1"/>
</dbReference>
<dbReference type="SUPFAM" id="SSF103263">
    <property type="entry name" value="Chorismate synthase, AroC"/>
    <property type="match status" value="1"/>
</dbReference>
<keyword evidence="5 11" id="KW-0285">Flavoprotein</keyword>
<dbReference type="GO" id="GO:0009073">
    <property type="term" value="P:aromatic amino acid family biosynthetic process"/>
    <property type="evidence" value="ECO:0007669"/>
    <property type="project" value="UniProtKB-KW"/>
</dbReference>
<dbReference type="PIRSF" id="PIRSF001456">
    <property type="entry name" value="Chorismate_synth"/>
    <property type="match status" value="1"/>
</dbReference>
<dbReference type="PANTHER" id="PTHR21085:SF0">
    <property type="entry name" value="CHORISMATE SYNTHASE"/>
    <property type="match status" value="1"/>
</dbReference>
<dbReference type="PROSITE" id="PS00789">
    <property type="entry name" value="CHORISMATE_SYNTHASE_3"/>
    <property type="match status" value="1"/>
</dbReference>
<feature type="binding site" evidence="11">
    <location>
        <position position="47"/>
    </location>
    <ligand>
        <name>NADP(+)</name>
        <dbReference type="ChEBI" id="CHEBI:58349"/>
    </ligand>
</feature>
<dbReference type="GO" id="GO:0008652">
    <property type="term" value="P:amino acid biosynthetic process"/>
    <property type="evidence" value="ECO:0007669"/>
    <property type="project" value="UniProtKB-KW"/>
</dbReference>
<comment type="function">
    <text evidence="11">Catalyzes the anti-1,4-elimination of the C-3 phosphate and the C-6 proR hydrogen from 5-enolpyruvylshikimate-3-phosphate (EPSP) to yield chorismate, which is the branch point compound that serves as the starting substrate for the three terminal pathways of aromatic amino acid biosynthesis. This reaction introduces a second double bond into the aromatic ring system.</text>
</comment>
<evidence type="ECO:0000256" key="7">
    <source>
        <dbReference type="ARBA" id="ARBA00022827"/>
    </source>
</evidence>
<protein>
    <recommendedName>
        <fullName evidence="3 11">Chorismate synthase</fullName>
        <shortName evidence="11">CS</shortName>
        <ecNumber evidence="3 11">4.2.3.5</ecNumber>
    </recommendedName>
    <alternativeName>
        <fullName evidence="11">5-enolpyruvylshikimate-3-phosphate phospholyase</fullName>
    </alternativeName>
</protein>
<feature type="binding site" evidence="11">
    <location>
        <begin position="303"/>
        <end position="307"/>
    </location>
    <ligand>
        <name>FMN</name>
        <dbReference type="ChEBI" id="CHEBI:58210"/>
    </ligand>
</feature>
<dbReference type="GO" id="GO:0005829">
    <property type="term" value="C:cytosol"/>
    <property type="evidence" value="ECO:0007669"/>
    <property type="project" value="TreeGrafter"/>
</dbReference>
<keyword evidence="7 11" id="KW-0274">FAD</keyword>
<keyword evidence="8 11" id="KW-0521">NADP</keyword>
<evidence type="ECO:0000256" key="8">
    <source>
        <dbReference type="ARBA" id="ARBA00022857"/>
    </source>
</evidence>
<comment type="similarity">
    <text evidence="2 11">Belongs to the chorismate synthase family.</text>
</comment>
<dbReference type="NCBIfam" id="NF003793">
    <property type="entry name" value="PRK05382.1"/>
    <property type="match status" value="1"/>
</dbReference>
<dbReference type="NCBIfam" id="TIGR00033">
    <property type="entry name" value="aroC"/>
    <property type="match status" value="1"/>
</dbReference>
<keyword evidence="6 11" id="KW-0288">FMN</keyword>
<dbReference type="InterPro" id="IPR020541">
    <property type="entry name" value="Chorismate_synthase_CS"/>
</dbReference>
<feature type="binding site" evidence="11">
    <location>
        <position position="330"/>
    </location>
    <ligand>
        <name>FMN</name>
        <dbReference type="ChEBI" id="CHEBI:58210"/>
    </ligand>
</feature>
<dbReference type="PANTHER" id="PTHR21085">
    <property type="entry name" value="CHORISMATE SYNTHASE"/>
    <property type="match status" value="1"/>
</dbReference>
<name>A0A810Q8F1_9FIRM</name>
<gene>
    <name evidence="11 12" type="primary">aroC</name>
    <name evidence="12" type="ORF">MM59RIKEN_17790</name>
</gene>
<dbReference type="InterPro" id="IPR035904">
    <property type="entry name" value="Chorismate_synth_AroC_sf"/>
</dbReference>
<dbReference type="EC" id="4.2.3.5" evidence="3 11"/>
<evidence type="ECO:0000256" key="3">
    <source>
        <dbReference type="ARBA" id="ARBA00013036"/>
    </source>
</evidence>
<evidence type="ECO:0000313" key="12">
    <source>
        <dbReference type="EMBL" id="BCK84460.1"/>
    </source>
</evidence>
<evidence type="ECO:0000256" key="6">
    <source>
        <dbReference type="ARBA" id="ARBA00022643"/>
    </source>
</evidence>
<evidence type="ECO:0000256" key="10">
    <source>
        <dbReference type="ARBA" id="ARBA00023239"/>
    </source>
</evidence>
<evidence type="ECO:0000256" key="2">
    <source>
        <dbReference type="ARBA" id="ARBA00008014"/>
    </source>
</evidence>
<dbReference type="Proteomes" id="UP000679848">
    <property type="component" value="Chromosome"/>
</dbReference>